<keyword evidence="3" id="KW-1185">Reference proteome</keyword>
<evidence type="ECO:0000313" key="3">
    <source>
        <dbReference type="Proteomes" id="UP001328107"/>
    </source>
</evidence>
<feature type="non-terminal residue" evidence="2">
    <location>
        <position position="177"/>
    </location>
</feature>
<reference evidence="3" key="1">
    <citation type="submission" date="2022-10" db="EMBL/GenBank/DDBJ databases">
        <title>Genome assembly of Pristionchus species.</title>
        <authorList>
            <person name="Yoshida K."/>
            <person name="Sommer R.J."/>
        </authorList>
    </citation>
    <scope>NUCLEOTIDE SEQUENCE [LARGE SCALE GENOMIC DNA]</scope>
    <source>
        <strain evidence="3">RS5460</strain>
    </source>
</reference>
<gene>
    <name evidence="2" type="ORF">PMAYCL1PPCAC_31100</name>
</gene>
<accession>A0AAN5DDX4</accession>
<feature type="non-terminal residue" evidence="2">
    <location>
        <position position="1"/>
    </location>
</feature>
<organism evidence="2 3">
    <name type="scientific">Pristionchus mayeri</name>
    <dbReference type="NCBI Taxonomy" id="1317129"/>
    <lineage>
        <taxon>Eukaryota</taxon>
        <taxon>Metazoa</taxon>
        <taxon>Ecdysozoa</taxon>
        <taxon>Nematoda</taxon>
        <taxon>Chromadorea</taxon>
        <taxon>Rhabditida</taxon>
        <taxon>Rhabditina</taxon>
        <taxon>Diplogasteromorpha</taxon>
        <taxon>Diplogasteroidea</taxon>
        <taxon>Neodiplogasteridae</taxon>
        <taxon>Pristionchus</taxon>
    </lineage>
</organism>
<feature type="compositionally biased region" description="Basic and acidic residues" evidence="1">
    <location>
        <begin position="135"/>
        <end position="144"/>
    </location>
</feature>
<dbReference type="EMBL" id="BTRK01000006">
    <property type="protein sequence ID" value="GMR60905.1"/>
    <property type="molecule type" value="Genomic_DNA"/>
</dbReference>
<comment type="caution">
    <text evidence="2">The sequence shown here is derived from an EMBL/GenBank/DDBJ whole genome shotgun (WGS) entry which is preliminary data.</text>
</comment>
<feature type="region of interest" description="Disordered" evidence="1">
    <location>
        <begin position="129"/>
        <end position="177"/>
    </location>
</feature>
<sequence>GEQLVFEEGVLLALGAPTALILACYRIPLGTVVVEELLPLLHLLDRLEEETVFRTCPALVRDVQHPTVAANVLVIGDAGQSLQLLQLRISIDSSSIVVDEEVCIRSIAPVQFLLRPLDSIVVGDDCLRPESTAGEETRTSPRDGRRLHKDPICVSPSVGPRPAASVLELTERRPGHH</sequence>
<proteinExistence type="predicted"/>
<protein>
    <submittedName>
        <fullName evidence="2">Uncharacterized protein</fullName>
    </submittedName>
</protein>
<dbReference type="Proteomes" id="UP001328107">
    <property type="component" value="Unassembled WGS sequence"/>
</dbReference>
<evidence type="ECO:0000256" key="1">
    <source>
        <dbReference type="SAM" id="MobiDB-lite"/>
    </source>
</evidence>
<evidence type="ECO:0000313" key="2">
    <source>
        <dbReference type="EMBL" id="GMR60905.1"/>
    </source>
</evidence>
<dbReference type="AlphaFoldDB" id="A0AAN5DDX4"/>
<name>A0AAN5DDX4_9BILA</name>